<feature type="region of interest" description="Disordered" evidence="1">
    <location>
        <begin position="281"/>
        <end position="304"/>
    </location>
</feature>
<evidence type="ECO:0000313" key="3">
    <source>
        <dbReference type="Proteomes" id="UP000282454"/>
    </source>
</evidence>
<sequence length="577" mass="63537">MATTEIAVEHIDTDIAPGDVASEQGNVETTTDAEQRPAVELRWVDPRTLVVGANTRKKPELPKWFVDDIADRGVREPISVREPAPGNLVVRKGQRRTFGAIEVWERALAKGTEPKHKLVPVLVEPELITDDVQAEIDRIIDQLGENEHRAPITDADEVYATQELLDLGLTAGQIARKRHIGTKRVKTVVEVARSTVAVEMLRTGIVENLAHAAVIAEFQDDEAAVETLTSAATTRPEQFDHVAQQLRDRREEIRLRGKITAQLTEQGVTIIERPSSLHDGKVRKLDDLRPSAESPSGTDLTAEDHKGCRGHAAFVANFGSWRPVAERFGAAYVCTDFKAHGHVSRYNSMTTGATSGPMTAEQKAKRKVVVTNNKAWRSAETVRRKWVRDFLGRKRAPKDGISWAVQMLAEGSHPVRKAMESDHALAIEMLGMPKPEFSAYHRREKHVISAAAENANPARSTTLLVALVVGALEKSTGTHTWRSPSSEAKAYFAQLESWGYSLSDVEQLVLKPEGKAALAGFDDEVDLDDEPEEDVEPENEDQGDLVDGGDAEVPEDVESTEVTETEAFEEYADDLAA</sequence>
<reference evidence="2 3" key="1">
    <citation type="submission" date="2018-10" db="EMBL/GenBank/DDBJ databases">
        <title>Genomic Encyclopedia of Archaeal and Bacterial Type Strains, Phase II (KMG-II): from individual species to whole genera.</title>
        <authorList>
            <person name="Goeker M."/>
        </authorList>
    </citation>
    <scope>NUCLEOTIDE SEQUENCE [LARGE SCALE GENOMIC DNA]</scope>
    <source>
        <strain evidence="2 3">DSM 45657</strain>
    </source>
</reference>
<dbReference type="SUPFAM" id="SSF109709">
    <property type="entry name" value="KorB DNA-binding domain-like"/>
    <property type="match status" value="1"/>
</dbReference>
<accession>A0A421B237</accession>
<feature type="region of interest" description="Disordered" evidence="1">
    <location>
        <begin position="520"/>
        <end position="577"/>
    </location>
</feature>
<dbReference type="OrthoDB" id="3846919at2"/>
<comment type="caution">
    <text evidence="2">The sequence shown here is derived from an EMBL/GenBank/DDBJ whole genome shotgun (WGS) entry which is preliminary data.</text>
</comment>
<organism evidence="2 3">
    <name type="scientific">Actinokineospora cianjurensis</name>
    <dbReference type="NCBI Taxonomy" id="585224"/>
    <lineage>
        <taxon>Bacteria</taxon>
        <taxon>Bacillati</taxon>
        <taxon>Actinomycetota</taxon>
        <taxon>Actinomycetes</taxon>
        <taxon>Pseudonocardiales</taxon>
        <taxon>Pseudonocardiaceae</taxon>
        <taxon>Actinokineospora</taxon>
    </lineage>
</organism>
<dbReference type="RefSeq" id="WP_121392869.1">
    <property type="nucleotide sequence ID" value="NZ_RCDD01000003.1"/>
</dbReference>
<evidence type="ECO:0000256" key="1">
    <source>
        <dbReference type="SAM" id="MobiDB-lite"/>
    </source>
</evidence>
<keyword evidence="3" id="KW-1185">Reference proteome</keyword>
<dbReference type="Proteomes" id="UP000282454">
    <property type="component" value="Unassembled WGS sequence"/>
</dbReference>
<dbReference type="AlphaFoldDB" id="A0A421B237"/>
<feature type="compositionally biased region" description="Basic and acidic residues" evidence="1">
    <location>
        <begin position="281"/>
        <end position="290"/>
    </location>
</feature>
<proteinExistence type="predicted"/>
<evidence type="ECO:0000313" key="2">
    <source>
        <dbReference type="EMBL" id="RLK58454.1"/>
    </source>
</evidence>
<protein>
    <submittedName>
        <fullName evidence="2">ParB family chromosome partitioning protein</fullName>
    </submittedName>
</protein>
<gene>
    <name evidence="2" type="ORF">CLV68_4559</name>
</gene>
<dbReference type="EMBL" id="RCDD01000003">
    <property type="protein sequence ID" value="RLK58454.1"/>
    <property type="molecule type" value="Genomic_DNA"/>
</dbReference>
<feature type="compositionally biased region" description="Acidic residues" evidence="1">
    <location>
        <begin position="521"/>
        <end position="577"/>
    </location>
</feature>
<name>A0A421B237_9PSEU</name>